<feature type="compositionally biased region" description="Acidic residues" evidence="1">
    <location>
        <begin position="128"/>
        <end position="137"/>
    </location>
</feature>
<evidence type="ECO:0000259" key="2">
    <source>
        <dbReference type="Pfam" id="PF24864"/>
    </source>
</evidence>
<dbReference type="OrthoDB" id="5397846at2759"/>
<dbReference type="InterPro" id="IPR056632">
    <property type="entry name" value="DUF7730"/>
</dbReference>
<dbReference type="EMBL" id="ML996152">
    <property type="protein sequence ID" value="KAF2734099.1"/>
    <property type="molecule type" value="Genomic_DNA"/>
</dbReference>
<feature type="domain" description="DUF7730" evidence="2">
    <location>
        <begin position="71"/>
        <end position="202"/>
    </location>
</feature>
<dbReference type="AlphaFoldDB" id="A0A9P4V120"/>
<comment type="caution">
    <text evidence="3">The sequence shown here is derived from an EMBL/GenBank/DDBJ whole genome shotgun (WGS) entry which is preliminary data.</text>
</comment>
<dbReference type="PANTHER" id="PTHR42085">
    <property type="entry name" value="F-BOX DOMAIN-CONTAINING PROTEIN"/>
    <property type="match status" value="1"/>
</dbReference>
<gene>
    <name evidence="3" type="ORF">EJ04DRAFT_494072</name>
</gene>
<feature type="region of interest" description="Disordered" evidence="1">
    <location>
        <begin position="122"/>
        <end position="142"/>
    </location>
</feature>
<dbReference type="PANTHER" id="PTHR42085:SF8">
    <property type="entry name" value="F-BOX DOMAIN-CONTAINING PROTEIN"/>
    <property type="match status" value="1"/>
</dbReference>
<sequence length="333" mass="38290">MSQFQAVDSNRRQSKRKRAQVNYYEGGPDDEISSEQGSESQSAQVEEDFSLPKRKASRTSRPLPKRKIFQFLELPAEIRNMIYGYCLSSSRGITLVSDTVKYRRTVRRAGWEYIERAFGLHAHHRDPDDDDDDEEQDGERTHWMEPRPLVPALLAVNKQIHGEACKILYSNRFHMADTLTMHSFIVNMGPRAAALIKNITIRGWGGYRGMHKAYNHASFAALAAATNLEKLKIETTISWGREPKWVARQIYRDGFPWLEAVGVAKGEYDAAVDLIELTEDNFSGRSWRRPTQSTHTLEENMAEFKIELRKLLAAHAKVIWSDKKQKKKPVKKL</sequence>
<feature type="compositionally biased region" description="Low complexity" evidence="1">
    <location>
        <begin position="34"/>
        <end position="44"/>
    </location>
</feature>
<evidence type="ECO:0000313" key="3">
    <source>
        <dbReference type="EMBL" id="KAF2734099.1"/>
    </source>
</evidence>
<dbReference type="Proteomes" id="UP000799444">
    <property type="component" value="Unassembled WGS sequence"/>
</dbReference>
<proteinExistence type="predicted"/>
<name>A0A9P4V120_9PLEO</name>
<feature type="region of interest" description="Disordered" evidence="1">
    <location>
        <begin position="1"/>
        <end position="59"/>
    </location>
</feature>
<accession>A0A9P4V120</accession>
<evidence type="ECO:0000256" key="1">
    <source>
        <dbReference type="SAM" id="MobiDB-lite"/>
    </source>
</evidence>
<dbReference type="Pfam" id="PF24864">
    <property type="entry name" value="DUF7730"/>
    <property type="match status" value="1"/>
</dbReference>
<evidence type="ECO:0000313" key="4">
    <source>
        <dbReference type="Proteomes" id="UP000799444"/>
    </source>
</evidence>
<keyword evidence="4" id="KW-1185">Reference proteome</keyword>
<protein>
    <recommendedName>
        <fullName evidence="2">DUF7730 domain-containing protein</fullName>
    </recommendedName>
</protein>
<dbReference type="InterPro" id="IPR038883">
    <property type="entry name" value="AN11006-like"/>
</dbReference>
<reference evidence="3" key="1">
    <citation type="journal article" date="2020" name="Stud. Mycol.">
        <title>101 Dothideomycetes genomes: a test case for predicting lifestyles and emergence of pathogens.</title>
        <authorList>
            <person name="Haridas S."/>
            <person name="Albert R."/>
            <person name="Binder M."/>
            <person name="Bloem J."/>
            <person name="Labutti K."/>
            <person name="Salamov A."/>
            <person name="Andreopoulos B."/>
            <person name="Baker S."/>
            <person name="Barry K."/>
            <person name="Bills G."/>
            <person name="Bluhm B."/>
            <person name="Cannon C."/>
            <person name="Castanera R."/>
            <person name="Culley D."/>
            <person name="Daum C."/>
            <person name="Ezra D."/>
            <person name="Gonzalez J."/>
            <person name="Henrissat B."/>
            <person name="Kuo A."/>
            <person name="Liang C."/>
            <person name="Lipzen A."/>
            <person name="Lutzoni F."/>
            <person name="Magnuson J."/>
            <person name="Mondo S."/>
            <person name="Nolan M."/>
            <person name="Ohm R."/>
            <person name="Pangilinan J."/>
            <person name="Park H.-J."/>
            <person name="Ramirez L."/>
            <person name="Alfaro M."/>
            <person name="Sun H."/>
            <person name="Tritt A."/>
            <person name="Yoshinaga Y."/>
            <person name="Zwiers L.-H."/>
            <person name="Turgeon B."/>
            <person name="Goodwin S."/>
            <person name="Spatafora J."/>
            <person name="Crous P."/>
            <person name="Grigoriev I."/>
        </authorList>
    </citation>
    <scope>NUCLEOTIDE SEQUENCE</scope>
    <source>
        <strain evidence="3">CBS 125425</strain>
    </source>
</reference>
<organism evidence="3 4">
    <name type="scientific">Polyplosphaeria fusca</name>
    <dbReference type="NCBI Taxonomy" id="682080"/>
    <lineage>
        <taxon>Eukaryota</taxon>
        <taxon>Fungi</taxon>
        <taxon>Dikarya</taxon>
        <taxon>Ascomycota</taxon>
        <taxon>Pezizomycotina</taxon>
        <taxon>Dothideomycetes</taxon>
        <taxon>Pleosporomycetidae</taxon>
        <taxon>Pleosporales</taxon>
        <taxon>Tetraplosphaeriaceae</taxon>
        <taxon>Polyplosphaeria</taxon>
    </lineage>
</organism>